<keyword evidence="5" id="KW-1185">Reference proteome</keyword>
<sequence length="353" mass="40633">MSHSNSLTASSDFEVNFSPRKEALTSKLRQTFNVAGRRNPESRSRKQSVPDLTNLTPQSQELILRAVDTIKKEDSESVMSALDESRDILRNSLEEFKREQAEYRKQLQEISKMKENAMGRQKENSIPLSIFMKQKRDTEGLADLRPNSGMNLTYQAYFEALLTTDKNDSQHPSDKAAVIKYIRGRERRKRAAENKKNHEITEDVLEKQTAELMGKLDGMDIKLENERQRQNDILRARMNEKKTKNNNIMQAHEIIGQANEADLARQRVEQSQREKIEARLSAARVRRPPSNMIHVQSNANEHDDDQELDNEQVQTTKKSLKLLDETNGYQSVRATTPVFGDDDTDRKVANIHI</sequence>
<dbReference type="AlphaFoldDB" id="A0A815LHN0"/>
<evidence type="ECO:0000313" key="5">
    <source>
        <dbReference type="Proteomes" id="UP000663828"/>
    </source>
</evidence>
<evidence type="ECO:0000313" key="4">
    <source>
        <dbReference type="EMBL" id="CAF1407319.1"/>
    </source>
</evidence>
<dbReference type="EMBL" id="CAJNOR010000202">
    <property type="protein sequence ID" value="CAF0838283.1"/>
    <property type="molecule type" value="Genomic_DNA"/>
</dbReference>
<organism evidence="4 6">
    <name type="scientific">Adineta ricciae</name>
    <name type="common">Rotifer</name>
    <dbReference type="NCBI Taxonomy" id="249248"/>
    <lineage>
        <taxon>Eukaryota</taxon>
        <taxon>Metazoa</taxon>
        <taxon>Spiralia</taxon>
        <taxon>Gnathifera</taxon>
        <taxon>Rotifera</taxon>
        <taxon>Eurotatoria</taxon>
        <taxon>Bdelloidea</taxon>
        <taxon>Adinetida</taxon>
        <taxon>Adinetidae</taxon>
        <taxon>Adineta</taxon>
    </lineage>
</organism>
<keyword evidence="1" id="KW-0175">Coiled coil</keyword>
<evidence type="ECO:0000313" key="3">
    <source>
        <dbReference type="EMBL" id="CAF0838283.1"/>
    </source>
</evidence>
<reference evidence="4" key="1">
    <citation type="submission" date="2021-02" db="EMBL/GenBank/DDBJ databases">
        <authorList>
            <person name="Nowell W R."/>
        </authorList>
    </citation>
    <scope>NUCLEOTIDE SEQUENCE</scope>
</reference>
<feature type="coiled-coil region" evidence="1">
    <location>
        <begin position="79"/>
        <end position="116"/>
    </location>
</feature>
<evidence type="ECO:0000256" key="2">
    <source>
        <dbReference type="SAM" id="MobiDB-lite"/>
    </source>
</evidence>
<dbReference type="OrthoDB" id="10060240at2759"/>
<protein>
    <submittedName>
        <fullName evidence="4">Uncharacterized protein</fullName>
    </submittedName>
</protein>
<feature type="region of interest" description="Disordered" evidence="2">
    <location>
        <begin position="26"/>
        <end position="56"/>
    </location>
</feature>
<dbReference type="Proteomes" id="UP000663852">
    <property type="component" value="Unassembled WGS sequence"/>
</dbReference>
<gene>
    <name evidence="4" type="ORF">EDS130_LOCUS36458</name>
    <name evidence="3" type="ORF">XAT740_LOCUS4831</name>
</gene>
<name>A0A815LHN0_ADIRI</name>
<evidence type="ECO:0000313" key="6">
    <source>
        <dbReference type="Proteomes" id="UP000663852"/>
    </source>
</evidence>
<comment type="caution">
    <text evidence="4">The sequence shown here is derived from an EMBL/GenBank/DDBJ whole genome shotgun (WGS) entry which is preliminary data.</text>
</comment>
<feature type="compositionally biased region" description="Polar residues" evidence="2">
    <location>
        <begin position="1"/>
        <end position="13"/>
    </location>
</feature>
<feature type="region of interest" description="Disordered" evidence="2">
    <location>
        <begin position="1"/>
        <end position="20"/>
    </location>
</feature>
<dbReference type="EMBL" id="CAJNOJ010000339">
    <property type="protein sequence ID" value="CAF1407319.1"/>
    <property type="molecule type" value="Genomic_DNA"/>
</dbReference>
<accession>A0A815LHN0</accession>
<dbReference type="Proteomes" id="UP000663828">
    <property type="component" value="Unassembled WGS sequence"/>
</dbReference>
<evidence type="ECO:0000256" key="1">
    <source>
        <dbReference type="SAM" id="Coils"/>
    </source>
</evidence>
<proteinExistence type="predicted"/>